<evidence type="ECO:0000256" key="3">
    <source>
        <dbReference type="ARBA" id="ARBA00022475"/>
    </source>
</evidence>
<organism evidence="9">
    <name type="scientific">Ditylum brightwellii</name>
    <dbReference type="NCBI Taxonomy" id="49249"/>
    <lineage>
        <taxon>Eukaryota</taxon>
        <taxon>Sar</taxon>
        <taxon>Stramenopiles</taxon>
        <taxon>Ochrophyta</taxon>
        <taxon>Bacillariophyta</taxon>
        <taxon>Mediophyceae</taxon>
        <taxon>Lithodesmiophycidae</taxon>
        <taxon>Lithodesmiales</taxon>
        <taxon>Lithodesmiaceae</taxon>
        <taxon>Ditylum</taxon>
    </lineage>
</organism>
<evidence type="ECO:0008006" key="10">
    <source>
        <dbReference type="Google" id="ProtNLM"/>
    </source>
</evidence>
<dbReference type="InterPro" id="IPR044669">
    <property type="entry name" value="YneE/VCCN1/2-like"/>
</dbReference>
<protein>
    <recommendedName>
        <fullName evidence="10">Bestrophin homolog</fullName>
    </recommendedName>
</protein>
<dbReference type="GO" id="GO:0005886">
    <property type="term" value="C:plasma membrane"/>
    <property type="evidence" value="ECO:0007669"/>
    <property type="project" value="UniProtKB-SubCell"/>
</dbReference>
<evidence type="ECO:0000256" key="6">
    <source>
        <dbReference type="ARBA" id="ARBA00023065"/>
    </source>
</evidence>
<comment type="subcellular location">
    <subcellularLocation>
        <location evidence="1">Cell membrane</location>
        <topology evidence="1">Multi-pass membrane protein</topology>
    </subcellularLocation>
</comment>
<dbReference type="PANTHER" id="PTHR33281:SF19">
    <property type="entry name" value="VOLTAGE-DEPENDENT ANION CHANNEL-FORMING PROTEIN YNEE"/>
    <property type="match status" value="1"/>
</dbReference>
<evidence type="ECO:0000256" key="5">
    <source>
        <dbReference type="ARBA" id="ARBA00022989"/>
    </source>
</evidence>
<dbReference type="EMBL" id="HBGN01031751">
    <property type="protein sequence ID" value="CAD9348581.1"/>
    <property type="molecule type" value="Transcribed_RNA"/>
</dbReference>
<evidence type="ECO:0000256" key="8">
    <source>
        <dbReference type="SAM" id="Phobius"/>
    </source>
</evidence>
<keyword evidence="4 8" id="KW-0812">Transmembrane</keyword>
<accession>A0A7S1ZTJ8</accession>
<keyword evidence="5 8" id="KW-1133">Transmembrane helix</keyword>
<keyword evidence="2" id="KW-0813">Transport</keyword>
<keyword evidence="7 8" id="KW-0472">Membrane</keyword>
<dbReference type="Pfam" id="PF25539">
    <property type="entry name" value="Bestrophin_2"/>
    <property type="match status" value="1"/>
</dbReference>
<evidence type="ECO:0000256" key="7">
    <source>
        <dbReference type="ARBA" id="ARBA00023136"/>
    </source>
</evidence>
<evidence type="ECO:0000256" key="4">
    <source>
        <dbReference type="ARBA" id="ARBA00022692"/>
    </source>
</evidence>
<evidence type="ECO:0000256" key="1">
    <source>
        <dbReference type="ARBA" id="ARBA00004651"/>
    </source>
</evidence>
<name>A0A7S1ZTJ8_9STRA</name>
<proteinExistence type="predicted"/>
<evidence type="ECO:0000313" key="9">
    <source>
        <dbReference type="EMBL" id="CAD9348581.1"/>
    </source>
</evidence>
<keyword evidence="6" id="KW-0406">Ion transport</keyword>
<feature type="transmembrane region" description="Helical" evidence="8">
    <location>
        <begin position="267"/>
        <end position="288"/>
    </location>
</feature>
<feature type="transmembrane region" description="Helical" evidence="8">
    <location>
        <begin position="67"/>
        <end position="84"/>
    </location>
</feature>
<dbReference type="AlphaFoldDB" id="A0A7S1ZTJ8"/>
<dbReference type="GO" id="GO:0005254">
    <property type="term" value="F:chloride channel activity"/>
    <property type="evidence" value="ECO:0007669"/>
    <property type="project" value="InterPro"/>
</dbReference>
<dbReference type="PANTHER" id="PTHR33281">
    <property type="entry name" value="UPF0187 PROTEIN YNEE"/>
    <property type="match status" value="1"/>
</dbReference>
<evidence type="ECO:0000256" key="2">
    <source>
        <dbReference type="ARBA" id="ARBA00022448"/>
    </source>
</evidence>
<keyword evidence="3" id="KW-1003">Cell membrane</keyword>
<reference evidence="9" key="1">
    <citation type="submission" date="2021-01" db="EMBL/GenBank/DDBJ databases">
        <authorList>
            <person name="Corre E."/>
            <person name="Pelletier E."/>
            <person name="Niang G."/>
            <person name="Scheremetjew M."/>
            <person name="Finn R."/>
            <person name="Kale V."/>
            <person name="Holt S."/>
            <person name="Cochrane G."/>
            <person name="Meng A."/>
            <person name="Brown T."/>
            <person name="Cohen L."/>
        </authorList>
    </citation>
    <scope>NUCLEOTIDE SEQUENCE</scope>
    <source>
        <strain evidence="9">Pop2</strain>
    </source>
</reference>
<sequence>MSDDKPSQSIYEPLKYEAFNAPIAALDVVQCVPHSCAIKGANGGFPTSADGWFATVFSSGGRAFDKAVWPFLLVSANAVFWTVLVNASDDINPYRANIRLDKTYSYGLAFTLGLILSFRLNRSILRFWTAMTRWGNMVVTSRSMVSSILVHGRDNPYHRDQIVCWTAAISIALKRRLRQLDIESSELLGILTKEQIEDLENSNNPPLYAANMVRRHLKQVMDVRPDMNHSPLSPARSGEMRQHERYLDGLIHNGGNLESILATPMPLIYVAHIRSFLIIYLVSLPYLLGALWEWSTIVIVPLIAAIYLGLEAASSEVESPFDKGRSNDLDLDLYCFTILKNIQQLVKRRNEKDGLL</sequence>
<gene>
    <name evidence="9" type="ORF">DBRI1063_LOCUS20496</name>
</gene>
<feature type="transmembrane region" description="Helical" evidence="8">
    <location>
        <begin position="104"/>
        <end position="121"/>
    </location>
</feature>